<keyword evidence="3" id="KW-1185">Reference proteome</keyword>
<reference evidence="2" key="1">
    <citation type="submission" date="2020-08" db="EMBL/GenBank/DDBJ databases">
        <title>Multicomponent nature underlies the extraordinary mechanical properties of spider dragline silk.</title>
        <authorList>
            <person name="Kono N."/>
            <person name="Nakamura H."/>
            <person name="Mori M."/>
            <person name="Yoshida Y."/>
            <person name="Ohtoshi R."/>
            <person name="Malay A.D."/>
            <person name="Moran D.A.P."/>
            <person name="Tomita M."/>
            <person name="Numata K."/>
            <person name="Arakawa K."/>
        </authorList>
    </citation>
    <scope>NUCLEOTIDE SEQUENCE</scope>
</reference>
<feature type="signal peptide" evidence="1">
    <location>
        <begin position="1"/>
        <end position="20"/>
    </location>
</feature>
<dbReference type="AlphaFoldDB" id="A0A8X6X9X3"/>
<organism evidence="2 3">
    <name type="scientific">Trichonephila inaurata madagascariensis</name>
    <dbReference type="NCBI Taxonomy" id="2747483"/>
    <lineage>
        <taxon>Eukaryota</taxon>
        <taxon>Metazoa</taxon>
        <taxon>Ecdysozoa</taxon>
        <taxon>Arthropoda</taxon>
        <taxon>Chelicerata</taxon>
        <taxon>Arachnida</taxon>
        <taxon>Araneae</taxon>
        <taxon>Araneomorphae</taxon>
        <taxon>Entelegynae</taxon>
        <taxon>Araneoidea</taxon>
        <taxon>Nephilidae</taxon>
        <taxon>Trichonephila</taxon>
        <taxon>Trichonephila inaurata</taxon>
    </lineage>
</organism>
<gene>
    <name evidence="2" type="ORF">TNIN_494031</name>
</gene>
<proteinExistence type="predicted"/>
<feature type="chain" id="PRO_5036488364" evidence="1">
    <location>
        <begin position="21"/>
        <end position="264"/>
    </location>
</feature>
<name>A0A8X6X9X3_9ARAC</name>
<dbReference type="EMBL" id="BMAV01006677">
    <property type="protein sequence ID" value="GFY48867.1"/>
    <property type="molecule type" value="Genomic_DNA"/>
</dbReference>
<dbReference type="OrthoDB" id="6436510at2759"/>
<evidence type="ECO:0000313" key="2">
    <source>
        <dbReference type="EMBL" id="GFY48867.1"/>
    </source>
</evidence>
<protein>
    <submittedName>
        <fullName evidence="2">Uncharacterized protein</fullName>
    </submittedName>
</protein>
<keyword evidence="1" id="KW-0732">Signal</keyword>
<evidence type="ECO:0000313" key="3">
    <source>
        <dbReference type="Proteomes" id="UP000886998"/>
    </source>
</evidence>
<comment type="caution">
    <text evidence="2">The sequence shown here is derived from an EMBL/GenBank/DDBJ whole genome shotgun (WGS) entry which is preliminary data.</text>
</comment>
<evidence type="ECO:0000256" key="1">
    <source>
        <dbReference type="SAM" id="SignalP"/>
    </source>
</evidence>
<feature type="non-terminal residue" evidence="2">
    <location>
        <position position="1"/>
    </location>
</feature>
<sequence>MNVTGCFILILLLQYKKVSSYLEQELQESVNKAMQCIHRDPPKDPVLALSPKRFTQLVTMLRKTSDPPVCDKTRQYPPFQLEDKNSWTFCIFGYCSEGDCGTSSGREISEVDLWISSILVRGSERVLPLKNALVTRIFFRCASFQRYSIGLRSANEYWYDEGRKNYYEPPPSGYYQGTGQQPGEPYIGPGYNIPLQEQKSSMQSVQLPVLQPFLSSVQQQQQNLAQQQQQFAQQQQYSGQQMQNQYLAQQQQYPGQQMQNQHLA</sequence>
<dbReference type="Proteomes" id="UP000886998">
    <property type="component" value="Unassembled WGS sequence"/>
</dbReference>
<accession>A0A8X6X9X3</accession>